<reference evidence="1 2" key="1">
    <citation type="submission" date="2019-09" db="EMBL/GenBank/DDBJ databases">
        <title>YIM 48816 draft genome.</title>
        <authorList>
            <person name="Jiang L."/>
        </authorList>
    </citation>
    <scope>NUCLEOTIDE SEQUENCE [LARGE SCALE GENOMIC DNA]</scope>
    <source>
        <strain evidence="1 2">YIM 48816</strain>
    </source>
</reference>
<proteinExistence type="predicted"/>
<accession>A0A6L3SR71</accession>
<dbReference type="AlphaFoldDB" id="A0A6L3SR71"/>
<sequence>MSGKRTTRVSRHERLKGLTRGLTDTARIAGLSDEAIAAAVAEDPDAAPLDIDWSQAEAIDPPRKVPISIRLDEDILAFFKHGGSGYQGRINAVLRSYIKARGKQGRT</sequence>
<dbReference type="RefSeq" id="WP_151003670.1">
    <property type="nucleotide sequence ID" value="NZ_BPQY01000270.1"/>
</dbReference>
<evidence type="ECO:0008006" key="3">
    <source>
        <dbReference type="Google" id="ProtNLM"/>
    </source>
</evidence>
<dbReference type="EMBL" id="VZZK01000036">
    <property type="protein sequence ID" value="KAB1074572.1"/>
    <property type="molecule type" value="Genomic_DNA"/>
</dbReference>
<keyword evidence="2" id="KW-1185">Reference proteome</keyword>
<evidence type="ECO:0000313" key="2">
    <source>
        <dbReference type="Proteomes" id="UP000474159"/>
    </source>
</evidence>
<dbReference type="Pfam" id="PF14384">
    <property type="entry name" value="BrnA_antitoxin"/>
    <property type="match status" value="1"/>
</dbReference>
<comment type="caution">
    <text evidence="1">The sequence shown here is derived from an EMBL/GenBank/DDBJ whole genome shotgun (WGS) entry which is preliminary data.</text>
</comment>
<organism evidence="1 2">
    <name type="scientific">Methylobacterium soli</name>
    <dbReference type="NCBI Taxonomy" id="553447"/>
    <lineage>
        <taxon>Bacteria</taxon>
        <taxon>Pseudomonadati</taxon>
        <taxon>Pseudomonadota</taxon>
        <taxon>Alphaproteobacteria</taxon>
        <taxon>Hyphomicrobiales</taxon>
        <taxon>Methylobacteriaceae</taxon>
        <taxon>Methylobacterium</taxon>
    </lineage>
</organism>
<dbReference type="OrthoDB" id="361944at2"/>
<evidence type="ECO:0000313" key="1">
    <source>
        <dbReference type="EMBL" id="KAB1074572.1"/>
    </source>
</evidence>
<protein>
    <recommendedName>
        <fullName evidence="3">BrnA antitoxin family protein</fullName>
    </recommendedName>
</protein>
<dbReference type="Proteomes" id="UP000474159">
    <property type="component" value="Unassembled WGS sequence"/>
</dbReference>
<name>A0A6L3SR71_9HYPH</name>
<dbReference type="InterPro" id="IPR025528">
    <property type="entry name" value="BrnA_antitoxin"/>
</dbReference>
<gene>
    <name evidence="1" type="ORF">F6X53_25635</name>
</gene>